<dbReference type="EMBL" id="FQ311868">
    <property type="protein sequence ID" value="CBS85815.1"/>
    <property type="molecule type" value="Genomic_DNA"/>
</dbReference>
<protein>
    <submittedName>
        <fullName evidence="2">Uncharacterized protein</fullName>
    </submittedName>
</protein>
<proteinExistence type="predicted"/>
<dbReference type="HOGENOM" id="CLU_3323890_0_0_5"/>
<sequence length="38" mass="3795">MGTTDILCVHHATAAAVDPSGGPAAWTYGRKGGANPKD</sequence>
<evidence type="ECO:0000313" key="2">
    <source>
        <dbReference type="EMBL" id="CBS85815.1"/>
    </source>
</evidence>
<dbReference type="KEGG" id="ali:AZOLI_0435"/>
<dbReference type="Proteomes" id="UP000005667">
    <property type="component" value="Chromosome"/>
</dbReference>
<organism evidence="2 3">
    <name type="scientific">Azospirillum lipoferum (strain 4B)</name>
    <dbReference type="NCBI Taxonomy" id="862719"/>
    <lineage>
        <taxon>Bacteria</taxon>
        <taxon>Pseudomonadati</taxon>
        <taxon>Pseudomonadota</taxon>
        <taxon>Alphaproteobacteria</taxon>
        <taxon>Rhodospirillales</taxon>
        <taxon>Azospirillaceae</taxon>
        <taxon>Azospirillum</taxon>
    </lineage>
</organism>
<evidence type="ECO:0000256" key="1">
    <source>
        <dbReference type="SAM" id="MobiDB-lite"/>
    </source>
</evidence>
<dbReference type="AlphaFoldDB" id="G7Z8P3"/>
<accession>G7Z8P3</accession>
<feature type="region of interest" description="Disordered" evidence="1">
    <location>
        <begin position="19"/>
        <end position="38"/>
    </location>
</feature>
<evidence type="ECO:0000313" key="3">
    <source>
        <dbReference type="Proteomes" id="UP000005667"/>
    </source>
</evidence>
<gene>
    <name evidence="2" type="ordered locus">AZOLI_0435</name>
</gene>
<keyword evidence="3" id="KW-1185">Reference proteome</keyword>
<name>G7Z8P3_AZOL4</name>
<reference evidence="3" key="1">
    <citation type="journal article" date="2011" name="PLoS Genet.">
        <title>Azospirillum genomes reveal transition of bacteria from aquatic to terrestrial environments.</title>
        <authorList>
            <person name="Wisniewski-Dye F."/>
            <person name="Borziak K."/>
            <person name="Khalsa-Moyers G."/>
            <person name="Alexandre G."/>
            <person name="Sukharnikov L.O."/>
            <person name="Wuichet K."/>
            <person name="Hurst G.B."/>
            <person name="McDonald W.H."/>
            <person name="Robertson J.S."/>
            <person name="Barbe V."/>
            <person name="Calteau A."/>
            <person name="Rouy Z."/>
            <person name="Mangenot S."/>
            <person name="Prigent-Combaret C."/>
            <person name="Normand P."/>
            <person name="Boyer M."/>
            <person name="Siguier P."/>
            <person name="Dessaux Y."/>
            <person name="Elmerich C."/>
            <person name="Condemine G."/>
            <person name="Krishnen G."/>
            <person name="Kennedy I."/>
            <person name="Paterson A.H."/>
            <person name="Gonzalez V."/>
            <person name="Mavingui P."/>
            <person name="Zhulin I.B."/>
        </authorList>
    </citation>
    <scope>NUCLEOTIDE SEQUENCE [LARGE SCALE GENOMIC DNA]</scope>
    <source>
        <strain evidence="3">4B</strain>
    </source>
</reference>